<comment type="subunit">
    <text evidence="4">Homotrimer.</text>
</comment>
<dbReference type="GO" id="GO:0009231">
    <property type="term" value="P:riboflavin biosynthetic process"/>
    <property type="evidence" value="ECO:0007669"/>
    <property type="project" value="UniProtKB-KW"/>
</dbReference>
<proteinExistence type="predicted"/>
<dbReference type="InterPro" id="IPR023366">
    <property type="entry name" value="ATP_synth_asu-like_sf"/>
</dbReference>
<feature type="domain" description="Lumazine-binding" evidence="13">
    <location>
        <begin position="1"/>
        <end position="96"/>
    </location>
</feature>
<evidence type="ECO:0000256" key="12">
    <source>
        <dbReference type="SAM" id="MobiDB-lite"/>
    </source>
</evidence>
<dbReference type="Gene3D" id="2.40.30.20">
    <property type="match status" value="2"/>
</dbReference>
<reference evidence="14 15" key="1">
    <citation type="submission" date="2016-10" db="EMBL/GenBank/DDBJ databases">
        <authorList>
            <person name="de Groot N.N."/>
        </authorList>
    </citation>
    <scope>NUCLEOTIDE SEQUENCE [LARGE SCALE GENOMIC DNA]</scope>
    <source>
        <strain evidence="14 15">DSM 21771</strain>
    </source>
</reference>
<dbReference type="FunFam" id="2.40.30.20:FF:000004">
    <property type="entry name" value="Riboflavin synthase, alpha subunit"/>
    <property type="match status" value="1"/>
</dbReference>
<dbReference type="OrthoDB" id="9788537at2"/>
<keyword evidence="7" id="KW-0686">Riboflavin biosynthesis</keyword>
<keyword evidence="15" id="KW-1185">Reference proteome</keyword>
<evidence type="ECO:0000313" key="15">
    <source>
        <dbReference type="Proteomes" id="UP000198853"/>
    </source>
</evidence>
<comment type="pathway">
    <text evidence="3">Cofactor biosynthesis; riboflavin biosynthesis; riboflavin from 2-hydroxy-3-oxobutyl phosphate and 5-amino-6-(D-ribitylamino)uracil: step 2/2.</text>
</comment>
<dbReference type="EMBL" id="FNEN01000002">
    <property type="protein sequence ID" value="SDI45615.1"/>
    <property type="molecule type" value="Genomic_DNA"/>
</dbReference>
<gene>
    <name evidence="14" type="ORF">SAMN04488123_102243</name>
</gene>
<dbReference type="CDD" id="cd00402">
    <property type="entry name" value="Riboflavin_synthase_like"/>
    <property type="match status" value="1"/>
</dbReference>
<dbReference type="PIRSF" id="PIRSF000498">
    <property type="entry name" value="Riboflavin_syn_A"/>
    <property type="match status" value="1"/>
</dbReference>
<dbReference type="PANTHER" id="PTHR21098:SF12">
    <property type="entry name" value="RIBOFLAVIN SYNTHASE"/>
    <property type="match status" value="1"/>
</dbReference>
<dbReference type="GO" id="GO:0004746">
    <property type="term" value="F:riboflavin synthase activity"/>
    <property type="evidence" value="ECO:0007669"/>
    <property type="project" value="UniProtKB-UniRule"/>
</dbReference>
<dbReference type="EC" id="2.5.1.9" evidence="5 10"/>
<evidence type="ECO:0000256" key="10">
    <source>
        <dbReference type="NCBIfam" id="TIGR00187"/>
    </source>
</evidence>
<protein>
    <recommendedName>
        <fullName evidence="6 10">Riboflavin synthase</fullName>
        <ecNumber evidence="5 10">2.5.1.9</ecNumber>
    </recommendedName>
</protein>
<dbReference type="InterPro" id="IPR017938">
    <property type="entry name" value="Riboflavin_synthase-like_b-brl"/>
</dbReference>
<evidence type="ECO:0000256" key="11">
    <source>
        <dbReference type="PROSITE-ProRule" id="PRU00524"/>
    </source>
</evidence>
<dbReference type="PROSITE" id="PS51177">
    <property type="entry name" value="LUMAZINE_BIND"/>
    <property type="match status" value="2"/>
</dbReference>
<comment type="catalytic activity">
    <reaction evidence="1">
        <text>2 6,7-dimethyl-8-(1-D-ribityl)lumazine + H(+) = 5-amino-6-(D-ribitylamino)uracil + riboflavin</text>
        <dbReference type="Rhea" id="RHEA:20772"/>
        <dbReference type="ChEBI" id="CHEBI:15378"/>
        <dbReference type="ChEBI" id="CHEBI:15934"/>
        <dbReference type="ChEBI" id="CHEBI:57986"/>
        <dbReference type="ChEBI" id="CHEBI:58201"/>
        <dbReference type="EC" id="2.5.1.9"/>
    </reaction>
</comment>
<evidence type="ECO:0000256" key="7">
    <source>
        <dbReference type="ARBA" id="ARBA00022619"/>
    </source>
</evidence>
<evidence type="ECO:0000256" key="1">
    <source>
        <dbReference type="ARBA" id="ARBA00000968"/>
    </source>
</evidence>
<keyword evidence="8" id="KW-0808">Transferase</keyword>
<comment type="function">
    <text evidence="2">Catalyzes the dismutation of two molecules of 6,7-dimethyl-8-ribityllumazine, resulting in the formation of riboflavin and 5-amino-6-(D-ribitylamino)uracil.</text>
</comment>
<feature type="domain" description="Lumazine-binding" evidence="13">
    <location>
        <begin position="97"/>
        <end position="193"/>
    </location>
</feature>
<dbReference type="Proteomes" id="UP000198853">
    <property type="component" value="Unassembled WGS sequence"/>
</dbReference>
<dbReference type="NCBIfam" id="NF006767">
    <property type="entry name" value="PRK09289.1"/>
    <property type="match status" value="1"/>
</dbReference>
<dbReference type="SUPFAM" id="SSF63380">
    <property type="entry name" value="Riboflavin synthase domain-like"/>
    <property type="match status" value="2"/>
</dbReference>
<evidence type="ECO:0000256" key="2">
    <source>
        <dbReference type="ARBA" id="ARBA00002803"/>
    </source>
</evidence>
<dbReference type="FunFam" id="2.40.30.20:FF:000003">
    <property type="entry name" value="Riboflavin synthase, alpha subunit"/>
    <property type="match status" value="1"/>
</dbReference>
<dbReference type="InterPro" id="IPR026017">
    <property type="entry name" value="Lumazine-bd_dom"/>
</dbReference>
<evidence type="ECO:0000256" key="9">
    <source>
        <dbReference type="ARBA" id="ARBA00022737"/>
    </source>
</evidence>
<evidence type="ECO:0000256" key="6">
    <source>
        <dbReference type="ARBA" id="ARBA00013950"/>
    </source>
</evidence>
<evidence type="ECO:0000256" key="5">
    <source>
        <dbReference type="ARBA" id="ARBA00012827"/>
    </source>
</evidence>
<evidence type="ECO:0000256" key="8">
    <source>
        <dbReference type="ARBA" id="ARBA00022679"/>
    </source>
</evidence>
<feature type="repeat" description="Lumazine-binding" evidence="11">
    <location>
        <begin position="1"/>
        <end position="96"/>
    </location>
</feature>
<dbReference type="NCBIfam" id="TIGR00187">
    <property type="entry name" value="ribE"/>
    <property type="match status" value="1"/>
</dbReference>
<evidence type="ECO:0000313" key="14">
    <source>
        <dbReference type="EMBL" id="SDI45615.1"/>
    </source>
</evidence>
<feature type="region of interest" description="Disordered" evidence="12">
    <location>
        <begin position="197"/>
        <end position="218"/>
    </location>
</feature>
<name>A0A1G8KQ68_9BACI</name>
<dbReference type="Pfam" id="PF00677">
    <property type="entry name" value="Lum_binding"/>
    <property type="match status" value="2"/>
</dbReference>
<evidence type="ECO:0000256" key="3">
    <source>
        <dbReference type="ARBA" id="ARBA00004887"/>
    </source>
</evidence>
<dbReference type="NCBIfam" id="NF009566">
    <property type="entry name" value="PRK13020.1"/>
    <property type="match status" value="1"/>
</dbReference>
<dbReference type="PANTHER" id="PTHR21098">
    <property type="entry name" value="RIBOFLAVIN SYNTHASE ALPHA CHAIN"/>
    <property type="match status" value="1"/>
</dbReference>
<accession>A0A1G8KQ68</accession>
<feature type="compositionally biased region" description="Polar residues" evidence="12">
    <location>
        <begin position="197"/>
        <end position="207"/>
    </location>
</feature>
<dbReference type="InterPro" id="IPR001783">
    <property type="entry name" value="Lumazine-bd"/>
</dbReference>
<organism evidence="14 15">
    <name type="scientific">Natribacillus halophilus</name>
    <dbReference type="NCBI Taxonomy" id="549003"/>
    <lineage>
        <taxon>Bacteria</taxon>
        <taxon>Bacillati</taxon>
        <taxon>Bacillota</taxon>
        <taxon>Bacilli</taxon>
        <taxon>Bacillales</taxon>
        <taxon>Bacillaceae</taxon>
        <taxon>Natribacillus</taxon>
    </lineage>
</organism>
<evidence type="ECO:0000259" key="13">
    <source>
        <dbReference type="PROSITE" id="PS51177"/>
    </source>
</evidence>
<dbReference type="AlphaFoldDB" id="A0A1G8KQ68"/>
<evidence type="ECO:0000256" key="4">
    <source>
        <dbReference type="ARBA" id="ARBA00011233"/>
    </source>
</evidence>
<keyword evidence="9" id="KW-0677">Repeat</keyword>
<dbReference type="RefSeq" id="WP_090396147.1">
    <property type="nucleotide sequence ID" value="NZ_FNEN01000002.1"/>
</dbReference>
<feature type="repeat" description="Lumazine-binding" evidence="11">
    <location>
        <begin position="97"/>
        <end position="193"/>
    </location>
</feature>
<sequence length="218" mass="23820">MFTGLIEETGVVEAIEQSGQHGQVTIRCEHVIEDARIGDSIAVNGVCLTVTAVNEKRFTADIMAETFASTTLSRLGNKAHVNLERPLAATDRFGGHMVAGHVDGVGEIIRRTEMQESVNFEIKAPEELLRYIVQKGSVAVDGISLTVAHEYPQSFIIAIIPHTLEATNLDGKFTGDKVNIETDIIGKYVEKMLQPNAQPEQAGSSLNELLEENGFYPR</sequence>